<evidence type="ECO:0000313" key="1">
    <source>
        <dbReference type="EMBL" id="SHN31714.1"/>
    </source>
</evidence>
<dbReference type="Proteomes" id="UP000184388">
    <property type="component" value="Unassembled WGS sequence"/>
</dbReference>
<evidence type="ECO:0000313" key="2">
    <source>
        <dbReference type="Proteomes" id="UP000184388"/>
    </source>
</evidence>
<accession>A0A9X8R083</accession>
<dbReference type="EMBL" id="FRBK01000034">
    <property type="protein sequence ID" value="SHN31714.1"/>
    <property type="molecule type" value="Genomic_DNA"/>
</dbReference>
<name>A0A9X8R083_9ACTN</name>
<reference evidence="2" key="1">
    <citation type="submission" date="2016-11" db="EMBL/GenBank/DDBJ databases">
        <authorList>
            <person name="Jaros S."/>
            <person name="Januszkiewicz K."/>
            <person name="Wedrychowicz H."/>
        </authorList>
    </citation>
    <scope>NUCLEOTIDE SEQUENCE [LARGE SCALE GENOMIC DNA]</scope>
    <source>
        <strain evidence="2">CGMCC 4.3555</strain>
    </source>
</reference>
<protein>
    <submittedName>
        <fullName evidence="1">Uncharacterized protein</fullName>
    </submittedName>
</protein>
<sequence length="29" mass="2977">MLLGAAPAVLKVADTLAQSLLLRARAELA</sequence>
<dbReference type="AlphaFoldDB" id="A0A9X8R083"/>
<comment type="caution">
    <text evidence="1">The sequence shown here is derived from an EMBL/GenBank/DDBJ whole genome shotgun (WGS) entry which is preliminary data.</text>
</comment>
<proteinExistence type="predicted"/>
<organism evidence="1 2">
    <name type="scientific">Streptomyces yunnanensis</name>
    <dbReference type="NCBI Taxonomy" id="156453"/>
    <lineage>
        <taxon>Bacteria</taxon>
        <taxon>Bacillati</taxon>
        <taxon>Actinomycetota</taxon>
        <taxon>Actinomycetes</taxon>
        <taxon>Kitasatosporales</taxon>
        <taxon>Streptomycetaceae</taxon>
        <taxon>Streptomyces</taxon>
    </lineage>
</organism>
<gene>
    <name evidence="1" type="ORF">SAMN05216268_13451</name>
</gene>